<evidence type="ECO:0000256" key="4">
    <source>
        <dbReference type="ARBA" id="ARBA00022679"/>
    </source>
</evidence>
<dbReference type="RefSeq" id="XP_019627952.1">
    <property type="nucleotide sequence ID" value="XM_019772393.1"/>
</dbReference>
<feature type="compositionally biased region" description="Basic residues" evidence="13">
    <location>
        <begin position="123"/>
        <end position="141"/>
    </location>
</feature>
<keyword evidence="9 14" id="KW-0472">Membrane</keyword>
<keyword evidence="3" id="KW-0328">Glycosyltransferase</keyword>
<dbReference type="PANTHER" id="PTHR11987:SF53">
    <property type="entry name" value="ALPHA-2,8-SIALYLTRANSFERASE 8F-LIKE"/>
    <property type="match status" value="1"/>
</dbReference>
<dbReference type="GO" id="GO:0009311">
    <property type="term" value="P:oligosaccharide metabolic process"/>
    <property type="evidence" value="ECO:0007669"/>
    <property type="project" value="TreeGrafter"/>
</dbReference>
<comment type="similarity">
    <text evidence="2">Belongs to the glycosyltransferase 29 family.</text>
</comment>
<dbReference type="Proteomes" id="UP000515135">
    <property type="component" value="Unplaced"/>
</dbReference>
<dbReference type="Gene3D" id="3.90.1480.20">
    <property type="entry name" value="Glycosyl transferase family 29"/>
    <property type="match status" value="1"/>
</dbReference>
<sequence length="377" mass="42548">MITLCGFANMASGQDTGTARHQDMSSANNKDLGRRIKVSVVSLAVFAMLLVLQQALLSVQISDLVPQQWHSKNTTALSGLTSSEAKEQMRIATARLHPAKLFKIRFKWGNSTPASNSSACQKEKKKKKKKKCKKKLKRKSKSAPNLGPYRTCAVVGNGGILLDSHCGDDIDAKDYVIRANLPALEGFETDVGRRTNMTFVNTNVVKRLNIASKLQDRTRDPYPTRLRHFNNTVIVGNRQSKLVLQTAAWTNQLTLEFWTCKHDLRKNKIINPIASRVAGWRFNSRPSSGLTTVLITSTFCQHLSLYGFYPYSRDADNKPIPYHYFPDDGVDEAIVNRNKHHLPVEFRLYRELHRRGVLTLQEGRCESQENRNTSSSM</sequence>
<gene>
    <name evidence="16" type="primary">LOC109472597</name>
</gene>
<keyword evidence="10" id="KW-1015">Disulfide bond</keyword>
<organism evidence="15 16">
    <name type="scientific">Branchiostoma belcheri</name>
    <name type="common">Amphioxus</name>
    <dbReference type="NCBI Taxonomy" id="7741"/>
    <lineage>
        <taxon>Eukaryota</taxon>
        <taxon>Metazoa</taxon>
        <taxon>Chordata</taxon>
        <taxon>Cephalochordata</taxon>
        <taxon>Leptocardii</taxon>
        <taxon>Amphioxiformes</taxon>
        <taxon>Branchiostomatidae</taxon>
        <taxon>Branchiostoma</taxon>
    </lineage>
</organism>
<dbReference type="OrthoDB" id="10044277at2759"/>
<evidence type="ECO:0000256" key="13">
    <source>
        <dbReference type="SAM" id="MobiDB-lite"/>
    </source>
</evidence>
<evidence type="ECO:0000256" key="14">
    <source>
        <dbReference type="SAM" id="Phobius"/>
    </source>
</evidence>
<dbReference type="GO" id="GO:0003828">
    <property type="term" value="F:alpha-N-acetylneuraminate alpha-2,8-sialyltransferase activity"/>
    <property type="evidence" value="ECO:0007669"/>
    <property type="project" value="TreeGrafter"/>
</dbReference>
<evidence type="ECO:0000256" key="1">
    <source>
        <dbReference type="ARBA" id="ARBA00004323"/>
    </source>
</evidence>
<protein>
    <submittedName>
        <fullName evidence="16">CMP-N-acetylneuraminate-poly-alpha-2, 8-sialyltransferase-like</fullName>
    </submittedName>
</protein>
<dbReference type="GO" id="GO:0000139">
    <property type="term" value="C:Golgi membrane"/>
    <property type="evidence" value="ECO:0007669"/>
    <property type="project" value="UniProtKB-SubCell"/>
</dbReference>
<dbReference type="CDD" id="cd23963">
    <property type="entry name" value="GT29_ST8SIA"/>
    <property type="match status" value="1"/>
</dbReference>
<dbReference type="InterPro" id="IPR038578">
    <property type="entry name" value="GT29-like_sf"/>
</dbReference>
<feature type="region of interest" description="Disordered" evidence="13">
    <location>
        <begin position="112"/>
        <end position="144"/>
    </location>
</feature>
<evidence type="ECO:0000256" key="6">
    <source>
        <dbReference type="ARBA" id="ARBA00022968"/>
    </source>
</evidence>
<dbReference type="PANTHER" id="PTHR11987">
    <property type="entry name" value="ALPHA-2,8-SIALYLTRANSFERASE"/>
    <property type="match status" value="1"/>
</dbReference>
<comment type="subcellular location">
    <subcellularLocation>
        <location evidence="1">Golgi apparatus membrane</location>
        <topology evidence="1">Single-pass type II membrane protein</topology>
    </subcellularLocation>
</comment>
<dbReference type="InterPro" id="IPR012163">
    <property type="entry name" value="Sialyl_trans"/>
</dbReference>
<dbReference type="Pfam" id="PF00777">
    <property type="entry name" value="Glyco_transf_29"/>
    <property type="match status" value="1"/>
</dbReference>
<feature type="disulfide bond" evidence="12">
    <location>
        <begin position="152"/>
        <end position="300"/>
    </location>
</feature>
<keyword evidence="4" id="KW-0808">Transferase</keyword>
<keyword evidence="15" id="KW-1185">Reference proteome</keyword>
<dbReference type="KEGG" id="bbel:109472597"/>
<evidence type="ECO:0000256" key="11">
    <source>
        <dbReference type="ARBA" id="ARBA00023180"/>
    </source>
</evidence>
<dbReference type="InterPro" id="IPR001675">
    <property type="entry name" value="Glyco_trans_29"/>
</dbReference>
<evidence type="ECO:0000313" key="16">
    <source>
        <dbReference type="RefSeq" id="XP_019627952.1"/>
    </source>
</evidence>
<evidence type="ECO:0000256" key="8">
    <source>
        <dbReference type="ARBA" id="ARBA00023034"/>
    </source>
</evidence>
<keyword evidence="8" id="KW-0333">Golgi apparatus</keyword>
<reference evidence="16" key="1">
    <citation type="submission" date="2025-08" db="UniProtKB">
        <authorList>
            <consortium name="RefSeq"/>
        </authorList>
    </citation>
    <scope>IDENTIFICATION</scope>
    <source>
        <tissue evidence="16">Gonad</tissue>
    </source>
</reference>
<evidence type="ECO:0000256" key="9">
    <source>
        <dbReference type="ARBA" id="ARBA00023136"/>
    </source>
</evidence>
<name>A0A6P4ZA39_BRABE</name>
<accession>A0A6P4ZA39</accession>
<evidence type="ECO:0000256" key="10">
    <source>
        <dbReference type="ARBA" id="ARBA00023157"/>
    </source>
</evidence>
<evidence type="ECO:0000256" key="2">
    <source>
        <dbReference type="ARBA" id="ARBA00006003"/>
    </source>
</evidence>
<dbReference type="GO" id="GO:0006491">
    <property type="term" value="P:N-glycan processing"/>
    <property type="evidence" value="ECO:0007669"/>
    <property type="project" value="TreeGrafter"/>
</dbReference>
<keyword evidence="11" id="KW-0325">Glycoprotein</keyword>
<keyword evidence="5 14" id="KW-0812">Transmembrane</keyword>
<dbReference type="InterPro" id="IPR050943">
    <property type="entry name" value="Glycosyltr_29_Sialyltrsf"/>
</dbReference>
<keyword evidence="7 14" id="KW-1133">Transmembrane helix</keyword>
<evidence type="ECO:0000256" key="5">
    <source>
        <dbReference type="ARBA" id="ARBA00022692"/>
    </source>
</evidence>
<dbReference type="GeneID" id="109472597"/>
<dbReference type="PIRSF" id="PIRSF005557">
    <property type="entry name" value="Sialyl_trans"/>
    <property type="match status" value="1"/>
</dbReference>
<dbReference type="AlphaFoldDB" id="A0A6P4ZA39"/>
<evidence type="ECO:0000313" key="15">
    <source>
        <dbReference type="Proteomes" id="UP000515135"/>
    </source>
</evidence>
<evidence type="ECO:0000256" key="7">
    <source>
        <dbReference type="ARBA" id="ARBA00022989"/>
    </source>
</evidence>
<proteinExistence type="inferred from homology"/>
<evidence type="ECO:0000256" key="3">
    <source>
        <dbReference type="ARBA" id="ARBA00022676"/>
    </source>
</evidence>
<feature type="transmembrane region" description="Helical" evidence="14">
    <location>
        <begin position="38"/>
        <end position="57"/>
    </location>
</feature>
<evidence type="ECO:0000256" key="12">
    <source>
        <dbReference type="PIRSR" id="PIRSR005557-2"/>
    </source>
</evidence>
<keyword evidence="6" id="KW-0735">Signal-anchor</keyword>